<keyword evidence="3" id="KW-1185">Reference proteome</keyword>
<evidence type="ECO:0000313" key="2">
    <source>
        <dbReference type="EMBL" id="NNU80473.1"/>
    </source>
</evidence>
<dbReference type="InterPro" id="IPR036890">
    <property type="entry name" value="HATPase_C_sf"/>
</dbReference>
<dbReference type="Pfam" id="PF10090">
    <property type="entry name" value="HPTransfase"/>
    <property type="match status" value="1"/>
</dbReference>
<dbReference type="RefSeq" id="WP_171324265.1">
    <property type="nucleotide sequence ID" value="NZ_JABFBC010000001.1"/>
</dbReference>
<feature type="domain" description="Histidine phosphotransferase ChpT C-terminal" evidence="1">
    <location>
        <begin position="77"/>
        <end position="186"/>
    </location>
</feature>
<sequence length="201" mass="21585">MTHPDLTGLVSSRICHDLVNPVGAIGNGVELLSCLGRTTAAPELELIADSVNATVQKLRLFRLAFGDAAPQDRVALAELRPILGALVSGRWKLVLTVEGSELPRTTAKAALLALLCKEHCLPLGGETRLVLSAGAVGIETTAPRLRDAEALWRLLEHPDAEARVRPAEVQFLLLGQLLQARGARATRATRENGMSLDLRRL</sequence>
<protein>
    <recommendedName>
        <fullName evidence="1">Histidine phosphotransferase ChpT C-terminal domain-containing protein</fullName>
    </recommendedName>
</protein>
<accession>A0A849L2I1</accession>
<name>A0A849L2I1_9RHOB</name>
<dbReference type="Gene3D" id="3.30.565.10">
    <property type="entry name" value="Histidine kinase-like ATPase, C-terminal domain"/>
    <property type="match status" value="1"/>
</dbReference>
<organism evidence="2 3">
    <name type="scientific">Halovulum dunhuangense</name>
    <dbReference type="NCBI Taxonomy" id="1505036"/>
    <lineage>
        <taxon>Bacteria</taxon>
        <taxon>Pseudomonadati</taxon>
        <taxon>Pseudomonadota</taxon>
        <taxon>Alphaproteobacteria</taxon>
        <taxon>Rhodobacterales</taxon>
        <taxon>Paracoccaceae</taxon>
        <taxon>Halovulum</taxon>
    </lineage>
</organism>
<comment type="caution">
    <text evidence="2">The sequence shown here is derived from an EMBL/GenBank/DDBJ whole genome shotgun (WGS) entry which is preliminary data.</text>
</comment>
<reference evidence="2 3" key="1">
    <citation type="submission" date="2020-05" db="EMBL/GenBank/DDBJ databases">
        <title>Gimesia benthica sp. nov., a novel planctomycete isolated from a deep-sea water sample of the Northwest Indian Ocean.</title>
        <authorList>
            <person name="Wang J."/>
            <person name="Ruan C."/>
            <person name="Song L."/>
            <person name="Zhu Y."/>
            <person name="Li A."/>
            <person name="Zheng X."/>
            <person name="Wang L."/>
            <person name="Lu Z."/>
            <person name="Huang Y."/>
            <person name="Du W."/>
            <person name="Zhou Y."/>
            <person name="Huang L."/>
            <person name="Dai X."/>
        </authorList>
    </citation>
    <scope>NUCLEOTIDE SEQUENCE [LARGE SCALE GENOMIC DNA]</scope>
    <source>
        <strain evidence="2 3">YYQ-30</strain>
    </source>
</reference>
<dbReference type="Proteomes" id="UP000572377">
    <property type="component" value="Unassembled WGS sequence"/>
</dbReference>
<proteinExistence type="predicted"/>
<dbReference type="Gene3D" id="1.10.287.130">
    <property type="match status" value="1"/>
</dbReference>
<dbReference type="AlphaFoldDB" id="A0A849L2I1"/>
<dbReference type="InterPro" id="IPR018762">
    <property type="entry name" value="ChpT_C"/>
</dbReference>
<dbReference type="EMBL" id="JABFBC010000001">
    <property type="protein sequence ID" value="NNU80473.1"/>
    <property type="molecule type" value="Genomic_DNA"/>
</dbReference>
<gene>
    <name evidence="2" type="ORF">HMH01_08470</name>
</gene>
<evidence type="ECO:0000259" key="1">
    <source>
        <dbReference type="Pfam" id="PF10090"/>
    </source>
</evidence>
<evidence type="ECO:0000313" key="3">
    <source>
        <dbReference type="Proteomes" id="UP000572377"/>
    </source>
</evidence>